<dbReference type="RefSeq" id="WP_092913117.1">
    <property type="nucleotide sequence ID" value="NZ_FOXB01000028.1"/>
</dbReference>
<evidence type="ECO:0000313" key="1">
    <source>
        <dbReference type="EMBL" id="SFP61531.1"/>
    </source>
</evidence>
<accession>A0A1I5RTE0</accession>
<protein>
    <submittedName>
        <fullName evidence="1">Uncharacterized protein</fullName>
    </submittedName>
</protein>
<name>A0A1I5RTE0_9BACT</name>
<proteinExistence type="predicted"/>
<evidence type="ECO:0000313" key="2">
    <source>
        <dbReference type="Proteomes" id="UP000199227"/>
    </source>
</evidence>
<keyword evidence="2" id="KW-1185">Reference proteome</keyword>
<organism evidence="1 2">
    <name type="scientific">Hydrogenimonas thermophila</name>
    <dbReference type="NCBI Taxonomy" id="223786"/>
    <lineage>
        <taxon>Bacteria</taxon>
        <taxon>Pseudomonadati</taxon>
        <taxon>Campylobacterota</taxon>
        <taxon>Epsilonproteobacteria</taxon>
        <taxon>Campylobacterales</taxon>
        <taxon>Hydrogenimonadaceae</taxon>
        <taxon>Hydrogenimonas</taxon>
    </lineage>
</organism>
<dbReference type="Proteomes" id="UP000199227">
    <property type="component" value="Unassembled WGS sequence"/>
</dbReference>
<sequence length="83" mass="9822">MKYKTYSSYIKNVKKPMSYQRYKKALYEQMDKETKQKVLDLIRSGKKFGEVCEIAGVSIDEVCCVFEENIIKTCMYDLNREAK</sequence>
<reference evidence="1 2" key="1">
    <citation type="submission" date="2016-10" db="EMBL/GenBank/DDBJ databases">
        <authorList>
            <person name="de Groot N.N."/>
        </authorList>
    </citation>
    <scope>NUCLEOTIDE SEQUENCE [LARGE SCALE GENOMIC DNA]</scope>
    <source>
        <strain evidence="1 2">EP1-55-1</strain>
    </source>
</reference>
<dbReference type="STRING" id="223786.SAMN05216234_12842"/>
<gene>
    <name evidence="1" type="ORF">SAMN05216234_12842</name>
</gene>
<dbReference type="AlphaFoldDB" id="A0A1I5RTE0"/>
<dbReference type="EMBL" id="FOXB01000028">
    <property type="protein sequence ID" value="SFP61531.1"/>
    <property type="molecule type" value="Genomic_DNA"/>
</dbReference>